<dbReference type="CDD" id="cd00130">
    <property type="entry name" value="PAS"/>
    <property type="match status" value="1"/>
</dbReference>
<protein>
    <recommendedName>
        <fullName evidence="2">histidine kinase</fullName>
        <ecNumber evidence="2">2.7.13.3</ecNumber>
    </recommendedName>
</protein>
<dbReference type="CDD" id="cd00082">
    <property type="entry name" value="HisKA"/>
    <property type="match status" value="1"/>
</dbReference>
<dbReference type="Pfam" id="PF00512">
    <property type="entry name" value="HisKA"/>
    <property type="match status" value="1"/>
</dbReference>
<dbReference type="GO" id="GO:0000155">
    <property type="term" value="F:phosphorelay sensor kinase activity"/>
    <property type="evidence" value="ECO:0007669"/>
    <property type="project" value="InterPro"/>
</dbReference>
<gene>
    <name evidence="12" type="ORF">AMJ39_00895</name>
</gene>
<evidence type="ECO:0000256" key="8">
    <source>
        <dbReference type="ARBA" id="ARBA00023012"/>
    </source>
</evidence>
<dbReference type="EMBL" id="LIZS01000004">
    <property type="protein sequence ID" value="KPJ54329.1"/>
    <property type="molecule type" value="Genomic_DNA"/>
</dbReference>
<dbReference type="InterPro" id="IPR013656">
    <property type="entry name" value="PAS_4"/>
</dbReference>
<dbReference type="InterPro" id="IPR035965">
    <property type="entry name" value="PAS-like_dom_sf"/>
</dbReference>
<evidence type="ECO:0000256" key="9">
    <source>
        <dbReference type="SAM" id="MobiDB-lite"/>
    </source>
</evidence>
<feature type="domain" description="PAS" evidence="11">
    <location>
        <begin position="46"/>
        <end position="116"/>
    </location>
</feature>
<dbReference type="SUPFAM" id="SSF55785">
    <property type="entry name" value="PYP-like sensor domain (PAS domain)"/>
    <property type="match status" value="1"/>
</dbReference>
<dbReference type="InterPro" id="IPR004358">
    <property type="entry name" value="Sig_transdc_His_kin-like_C"/>
</dbReference>
<dbReference type="InterPro" id="IPR036097">
    <property type="entry name" value="HisK_dim/P_sf"/>
</dbReference>
<dbReference type="Gene3D" id="3.30.565.10">
    <property type="entry name" value="Histidine kinase-like ATPase, C-terminal domain"/>
    <property type="match status" value="1"/>
</dbReference>
<dbReference type="InterPro" id="IPR005467">
    <property type="entry name" value="His_kinase_dom"/>
</dbReference>
<sequence length="403" mass="43227">MDPAQMGTPPEWMSGGLRQGRGEEGRLLGRTGPTDASLDIRDVRFHTPLWERVIGEAPVAIIALDPTRKILVSNPAAQRLVGRSSGELIGRDILDVWPEAGIEDILDLVEAALTGETTVSIRARPHRMPGGETGFLDLACSILRGHDGVAEGMVIIANEITEAVRHDEQESRKQVLESIGRLAGKAAHKIGNPLGAITACSSSLLSSSGWISGSDRELLEIIVEESRRLGKIVSDFLSLNTSRELHLEQVNVCRLLDYVIRTLERNRSFGGRDSKIVVRKSYDEALPSILGDPARLGEALRNVILNAVEAMPDGGPVRVSVGMAREDGVPTDSVSIKVVDEGVGIPAEDVPCVTMPFFSTKPDRIGLGLAIAWEIVGTHGGTLTVASELGRGTCVEVVLPRAM</sequence>
<evidence type="ECO:0000313" key="13">
    <source>
        <dbReference type="Proteomes" id="UP000052008"/>
    </source>
</evidence>
<evidence type="ECO:0000256" key="1">
    <source>
        <dbReference type="ARBA" id="ARBA00000085"/>
    </source>
</evidence>
<dbReference type="SUPFAM" id="SSF47384">
    <property type="entry name" value="Homodimeric domain of signal transducing histidine kinase"/>
    <property type="match status" value="1"/>
</dbReference>
<dbReference type="SMART" id="SM00387">
    <property type="entry name" value="HATPase_c"/>
    <property type="match status" value="1"/>
</dbReference>
<dbReference type="GO" id="GO:0005524">
    <property type="term" value="F:ATP binding"/>
    <property type="evidence" value="ECO:0007669"/>
    <property type="project" value="UniProtKB-KW"/>
</dbReference>
<keyword evidence="6" id="KW-0418">Kinase</keyword>
<keyword evidence="4" id="KW-0808">Transferase</keyword>
<keyword evidence="5" id="KW-0547">Nucleotide-binding</keyword>
<dbReference type="AlphaFoldDB" id="A0A0S7WWN5"/>
<dbReference type="SMART" id="SM00388">
    <property type="entry name" value="HisKA"/>
    <property type="match status" value="1"/>
</dbReference>
<dbReference type="PRINTS" id="PR00344">
    <property type="entry name" value="BCTRLSENSOR"/>
</dbReference>
<evidence type="ECO:0000256" key="2">
    <source>
        <dbReference type="ARBA" id="ARBA00012438"/>
    </source>
</evidence>
<dbReference type="Pfam" id="PF02518">
    <property type="entry name" value="HATPase_c"/>
    <property type="match status" value="1"/>
</dbReference>
<dbReference type="PROSITE" id="PS50109">
    <property type="entry name" value="HIS_KIN"/>
    <property type="match status" value="1"/>
</dbReference>
<feature type="region of interest" description="Disordered" evidence="9">
    <location>
        <begin position="1"/>
        <end position="33"/>
    </location>
</feature>
<keyword evidence="8" id="KW-0902">Two-component regulatory system</keyword>
<dbReference type="InterPro" id="IPR003594">
    <property type="entry name" value="HATPase_dom"/>
</dbReference>
<evidence type="ECO:0000256" key="7">
    <source>
        <dbReference type="ARBA" id="ARBA00022840"/>
    </source>
</evidence>
<dbReference type="InterPro" id="IPR000014">
    <property type="entry name" value="PAS"/>
</dbReference>
<keyword evidence="7" id="KW-0067">ATP-binding</keyword>
<accession>A0A0S7WWN5</accession>
<evidence type="ECO:0000313" key="12">
    <source>
        <dbReference type="EMBL" id="KPJ54329.1"/>
    </source>
</evidence>
<feature type="domain" description="Histidine kinase" evidence="10">
    <location>
        <begin position="185"/>
        <end position="403"/>
    </location>
</feature>
<dbReference type="InterPro" id="IPR036890">
    <property type="entry name" value="HATPase_C_sf"/>
</dbReference>
<keyword evidence="3" id="KW-0597">Phosphoprotein</keyword>
<dbReference type="Proteomes" id="UP000052008">
    <property type="component" value="Unassembled WGS sequence"/>
</dbReference>
<organism evidence="12 13">
    <name type="scientific">candidate division TA06 bacterium DG_24</name>
    <dbReference type="NCBI Taxonomy" id="1703770"/>
    <lineage>
        <taxon>Bacteria</taxon>
        <taxon>Bacteria division TA06</taxon>
    </lineage>
</organism>
<evidence type="ECO:0000256" key="4">
    <source>
        <dbReference type="ARBA" id="ARBA00022679"/>
    </source>
</evidence>
<evidence type="ECO:0000259" key="11">
    <source>
        <dbReference type="PROSITE" id="PS50112"/>
    </source>
</evidence>
<comment type="caution">
    <text evidence="12">The sequence shown here is derived from an EMBL/GenBank/DDBJ whole genome shotgun (WGS) entry which is preliminary data.</text>
</comment>
<dbReference type="Pfam" id="PF08448">
    <property type="entry name" value="PAS_4"/>
    <property type="match status" value="1"/>
</dbReference>
<dbReference type="InterPro" id="IPR003661">
    <property type="entry name" value="HisK_dim/P_dom"/>
</dbReference>
<dbReference type="STRING" id="1703770.AMJ39_00895"/>
<dbReference type="SMART" id="SM00091">
    <property type="entry name" value="PAS"/>
    <property type="match status" value="1"/>
</dbReference>
<proteinExistence type="predicted"/>
<name>A0A0S7WWN5_UNCT6</name>
<dbReference type="PANTHER" id="PTHR43065:SF10">
    <property type="entry name" value="PEROXIDE STRESS-ACTIVATED HISTIDINE KINASE MAK3"/>
    <property type="match status" value="1"/>
</dbReference>
<evidence type="ECO:0000256" key="3">
    <source>
        <dbReference type="ARBA" id="ARBA00022553"/>
    </source>
</evidence>
<evidence type="ECO:0000256" key="5">
    <source>
        <dbReference type="ARBA" id="ARBA00022741"/>
    </source>
</evidence>
<evidence type="ECO:0000259" key="10">
    <source>
        <dbReference type="PROSITE" id="PS50109"/>
    </source>
</evidence>
<dbReference type="PANTHER" id="PTHR43065">
    <property type="entry name" value="SENSOR HISTIDINE KINASE"/>
    <property type="match status" value="1"/>
</dbReference>
<reference evidence="12 13" key="1">
    <citation type="journal article" date="2015" name="Microbiome">
        <title>Genomic resolution of linkages in carbon, nitrogen, and sulfur cycling among widespread estuary sediment bacteria.</title>
        <authorList>
            <person name="Baker B.J."/>
            <person name="Lazar C.S."/>
            <person name="Teske A.P."/>
            <person name="Dick G.J."/>
        </authorList>
    </citation>
    <scope>NUCLEOTIDE SEQUENCE [LARGE SCALE GENOMIC DNA]</scope>
    <source>
        <strain evidence="12">DG_24</strain>
    </source>
</reference>
<dbReference type="PROSITE" id="PS50112">
    <property type="entry name" value="PAS"/>
    <property type="match status" value="1"/>
</dbReference>
<dbReference type="EC" id="2.7.13.3" evidence="2"/>
<dbReference type="SUPFAM" id="SSF55874">
    <property type="entry name" value="ATPase domain of HSP90 chaperone/DNA topoisomerase II/histidine kinase"/>
    <property type="match status" value="1"/>
</dbReference>
<dbReference type="Gene3D" id="1.10.287.130">
    <property type="match status" value="1"/>
</dbReference>
<comment type="catalytic activity">
    <reaction evidence="1">
        <text>ATP + protein L-histidine = ADP + protein N-phospho-L-histidine.</text>
        <dbReference type="EC" id="2.7.13.3"/>
    </reaction>
</comment>
<dbReference type="Gene3D" id="3.30.450.20">
    <property type="entry name" value="PAS domain"/>
    <property type="match status" value="1"/>
</dbReference>
<evidence type="ECO:0000256" key="6">
    <source>
        <dbReference type="ARBA" id="ARBA00022777"/>
    </source>
</evidence>
<dbReference type="NCBIfam" id="TIGR00229">
    <property type="entry name" value="sensory_box"/>
    <property type="match status" value="1"/>
</dbReference>